<dbReference type="EMBL" id="VWRR01000012">
    <property type="protein sequence ID" value="KAF6001870.1"/>
    <property type="molecule type" value="Genomic_DNA"/>
</dbReference>
<gene>
    <name evidence="1" type="ORF">F1559_000563</name>
</gene>
<evidence type="ECO:0000313" key="2">
    <source>
        <dbReference type="Proteomes" id="UP000530660"/>
    </source>
</evidence>
<dbReference type="AlphaFoldDB" id="A0A7J7IGJ5"/>
<dbReference type="Proteomes" id="UP000530660">
    <property type="component" value="Unassembled WGS sequence"/>
</dbReference>
<keyword evidence="2" id="KW-1185">Reference proteome</keyword>
<name>A0A7J7IGJ5_9RHOD</name>
<proteinExistence type="predicted"/>
<sequence>MFGAVYAPQQGLLATRTAPVNFSGTEQSCCFAIELFWMPSRCPRYLLVPTIKQFRDGFCPRRGSMTCDQSAGATRPTPWSRRSGRLLHALHFWQAVVDKDASSAERPLRWSTDSVSPPPPTARQWIAQPKPANAESEYTDKAPLFARVVRSHCFALPWAALTEVQSQAAENEDLLLAALASASPRASIYRGHVPSEPYPRTFAKDGLVLETGKSSSAECRRKETHTPALITASRQAPLGVLIDPE</sequence>
<evidence type="ECO:0000313" key="1">
    <source>
        <dbReference type="EMBL" id="KAF6001870.1"/>
    </source>
</evidence>
<accession>A0A7J7IGJ5</accession>
<protein>
    <submittedName>
        <fullName evidence="1">Uncharacterized protein</fullName>
    </submittedName>
</protein>
<organism evidence="1 2">
    <name type="scientific">Cyanidiococcus yangmingshanensis</name>
    <dbReference type="NCBI Taxonomy" id="2690220"/>
    <lineage>
        <taxon>Eukaryota</taxon>
        <taxon>Rhodophyta</taxon>
        <taxon>Bangiophyceae</taxon>
        <taxon>Cyanidiales</taxon>
        <taxon>Cyanidiaceae</taxon>
        <taxon>Cyanidiococcus</taxon>
    </lineage>
</organism>
<comment type="caution">
    <text evidence="1">The sequence shown here is derived from an EMBL/GenBank/DDBJ whole genome shotgun (WGS) entry which is preliminary data.</text>
</comment>
<reference evidence="1 2" key="1">
    <citation type="journal article" date="2020" name="J. Phycol.">
        <title>Comparative genome analysis reveals Cyanidiococcus gen. nov., a new extremophilic red algal genus sister to Cyanidioschyzon (Cyanidioschyzonaceae, Rhodophyta).</title>
        <authorList>
            <person name="Liu S.-L."/>
            <person name="Chiang Y.-R."/>
            <person name="Yoon H.S."/>
            <person name="Fu H.-Y."/>
        </authorList>
    </citation>
    <scope>NUCLEOTIDE SEQUENCE [LARGE SCALE GENOMIC DNA]</scope>
    <source>
        <strain evidence="1 2">THAL066</strain>
    </source>
</reference>